<dbReference type="Pfam" id="PF13006">
    <property type="entry name" value="Nterm_IS4"/>
    <property type="match status" value="1"/>
</dbReference>
<name>A0A8J7WRA3_9ACTN</name>
<dbReference type="NCBIfam" id="NF033592">
    <property type="entry name" value="transpos_IS4_1"/>
    <property type="match status" value="1"/>
</dbReference>
<evidence type="ECO:0000313" key="3">
    <source>
        <dbReference type="Proteomes" id="UP000677913"/>
    </source>
</evidence>
<dbReference type="AlphaFoldDB" id="A0A8J7WRA3"/>
<feature type="domain" description="Transposase IS4 N-terminal" evidence="1">
    <location>
        <begin position="17"/>
        <end position="113"/>
    </location>
</feature>
<dbReference type="EMBL" id="JAGSXH010000304">
    <property type="protein sequence ID" value="MBS2967091.1"/>
    <property type="molecule type" value="Genomic_DNA"/>
</dbReference>
<reference evidence="2" key="1">
    <citation type="submission" date="2021-04" db="EMBL/GenBank/DDBJ databases">
        <title>Genome based classification of Actinospica acidithermotolerans sp. nov., an actinobacterium isolated from an Indonesian hot spring.</title>
        <authorList>
            <person name="Kusuma A.B."/>
            <person name="Putra K.E."/>
            <person name="Nafisah S."/>
            <person name="Loh J."/>
            <person name="Nouioui I."/>
            <person name="Goodfellow M."/>
        </authorList>
    </citation>
    <scope>NUCLEOTIDE SEQUENCE</scope>
    <source>
        <strain evidence="2">DSM 45618</strain>
    </source>
</reference>
<dbReference type="InterPro" id="IPR047952">
    <property type="entry name" value="Transpos_IS4"/>
</dbReference>
<proteinExistence type="predicted"/>
<dbReference type="Proteomes" id="UP000677913">
    <property type="component" value="Unassembled WGS sequence"/>
</dbReference>
<dbReference type="PANTHER" id="PTHR37529">
    <property type="entry name" value="TRANSPOSASE INSG FOR INSERTION SEQUENCE ELEMENT IS4-RELATED"/>
    <property type="match status" value="1"/>
</dbReference>
<sequence length="417" mass="45125">MSSSAEPIAPLTDMLGVGLLTASVSRIVVDEAVEGCGRGAKRSGGALPPHLMVYFAMAMALFAEEDYQGVMARMAEPLRSWGGWDPAWAPPTSGGITQARARLGFEPVKQVFEHVARPVATALTRGAWLRHRRLVSIDGMVFDLPDTKANTEAFGKPSGGAFPQARATTLVESGSHCELGAVIGGVAGKGTGERSAAAELIPLLDEDMLFTADRGFYSFDLWCRAADTGAGLLWRIGDTMDLPVVADLGDGSYTTLVFDPAARTPARSRLLQAARAGADLEHERDRCRLVRVVEYYVDDRGGADRADKELLCLITNLVDPRDALPGELAVAYHDRWEHEGANAQIKTQLRGPGKILRSRSPDMVRQEIYGYLLTHHAIAALICTAATDTDTDPDRIKFKNTVRLARRRITDPAAFSP</sequence>
<dbReference type="InterPro" id="IPR012337">
    <property type="entry name" value="RNaseH-like_sf"/>
</dbReference>
<dbReference type="InterPro" id="IPR024473">
    <property type="entry name" value="Transposases_IS4_N"/>
</dbReference>
<gene>
    <name evidence="2" type="ORF">KGA66_28920</name>
</gene>
<dbReference type="RefSeq" id="WP_211472770.1">
    <property type="nucleotide sequence ID" value="NZ_JAGSXH010000304.1"/>
</dbReference>
<evidence type="ECO:0000259" key="1">
    <source>
        <dbReference type="Pfam" id="PF13006"/>
    </source>
</evidence>
<keyword evidence="3" id="KW-1185">Reference proteome</keyword>
<comment type="caution">
    <text evidence="2">The sequence shown here is derived from an EMBL/GenBank/DDBJ whole genome shotgun (WGS) entry which is preliminary data.</text>
</comment>
<protein>
    <submittedName>
        <fullName evidence="2">IS4 family transposase</fullName>
    </submittedName>
</protein>
<dbReference type="PANTHER" id="PTHR37529:SF1">
    <property type="entry name" value="TRANSPOSASE INSG FOR INSERTION SEQUENCE ELEMENT IS4-RELATED"/>
    <property type="match status" value="1"/>
</dbReference>
<dbReference type="SUPFAM" id="SSF53098">
    <property type="entry name" value="Ribonuclease H-like"/>
    <property type="match status" value="1"/>
</dbReference>
<accession>A0A8J7WRA3</accession>
<organism evidence="2 3">
    <name type="scientific">Actinocrinis puniceicyclus</name>
    <dbReference type="NCBI Taxonomy" id="977794"/>
    <lineage>
        <taxon>Bacteria</taxon>
        <taxon>Bacillati</taxon>
        <taxon>Actinomycetota</taxon>
        <taxon>Actinomycetes</taxon>
        <taxon>Catenulisporales</taxon>
        <taxon>Actinospicaceae</taxon>
        <taxon>Actinocrinis</taxon>
    </lineage>
</organism>
<evidence type="ECO:0000313" key="2">
    <source>
        <dbReference type="EMBL" id="MBS2967091.1"/>
    </source>
</evidence>